<dbReference type="EMBL" id="BMFV01000035">
    <property type="protein sequence ID" value="GGH86940.1"/>
    <property type="molecule type" value="Genomic_DNA"/>
</dbReference>
<dbReference type="AlphaFoldDB" id="A0A8J2ZYP2"/>
<dbReference type="SUPFAM" id="SSF53850">
    <property type="entry name" value="Periplasmic binding protein-like II"/>
    <property type="match status" value="1"/>
</dbReference>
<dbReference type="PANTHER" id="PTHR43649">
    <property type="entry name" value="ARABINOSE-BINDING PROTEIN-RELATED"/>
    <property type="match status" value="1"/>
</dbReference>
<keyword evidence="2" id="KW-1185">Reference proteome</keyword>
<dbReference type="InterPro" id="IPR050490">
    <property type="entry name" value="Bact_solute-bd_prot1"/>
</dbReference>
<sequence>MIIKKQIVFIVPLIFFLILSGCTNRSTSASIKSQEPVILKMAWWGEQPRNDATEQVIHLFEKEHPDIKIEFEYLNWDDYWKKLDPLAAANQLPDIIQMDLLYLKPYSKSHLLEDLTPYIKNHTIDTKSVDGKVLSSGVVDDKLVGMPLGLNAPLVLLNKSMLSGEGLSCPKADWTWTDFENIVLDVHKSSQLYGTNGLESPEVFFQYYLQTKGESLYNSDGTSLGYDNDQLFIDYFNMQLHLLNQGAMPTAQVMQQINRIADEPLVNQQAAMTWTHSNQYYSFSQAAKEPFQILPPPGPGQNSGLVVKPGQFFSIAKGSKHKKEAAKFINFFINNIEANKLLKAERGVPVASNVANEVKKELPNDQKKIFDYVERVESNNPNIEKAYPIGAVQVVDNLEDISNQVLFKKITPEKGARLFRKEANLVLSKNKKG</sequence>
<comment type="caution">
    <text evidence="1">The sequence shown here is derived from an EMBL/GenBank/DDBJ whole genome shotgun (WGS) entry which is preliminary data.</text>
</comment>
<dbReference type="PANTHER" id="PTHR43649:SF11">
    <property type="entry name" value="ABC TRANSPORTER SUBSTRATE-BINDING PROTEIN YESO-RELATED"/>
    <property type="match status" value="1"/>
</dbReference>
<dbReference type="Proteomes" id="UP000656813">
    <property type="component" value="Unassembled WGS sequence"/>
</dbReference>
<dbReference type="Pfam" id="PF01547">
    <property type="entry name" value="SBP_bac_1"/>
    <property type="match status" value="1"/>
</dbReference>
<organism evidence="1 2">
    <name type="scientific">Pullulanibacillus pueri</name>
    <dbReference type="NCBI Taxonomy" id="1437324"/>
    <lineage>
        <taxon>Bacteria</taxon>
        <taxon>Bacillati</taxon>
        <taxon>Bacillota</taxon>
        <taxon>Bacilli</taxon>
        <taxon>Bacillales</taxon>
        <taxon>Sporolactobacillaceae</taxon>
        <taxon>Pullulanibacillus</taxon>
    </lineage>
</organism>
<name>A0A8J2ZYP2_9BACL</name>
<reference evidence="1" key="1">
    <citation type="journal article" date="2014" name="Int. J. Syst. Evol. Microbiol.">
        <title>Complete genome sequence of Corynebacterium casei LMG S-19264T (=DSM 44701T), isolated from a smear-ripened cheese.</title>
        <authorList>
            <consortium name="US DOE Joint Genome Institute (JGI-PGF)"/>
            <person name="Walter F."/>
            <person name="Albersmeier A."/>
            <person name="Kalinowski J."/>
            <person name="Ruckert C."/>
        </authorList>
    </citation>
    <scope>NUCLEOTIDE SEQUENCE</scope>
    <source>
        <strain evidence="1">CGMCC 1.12777</strain>
    </source>
</reference>
<reference evidence="1" key="2">
    <citation type="submission" date="2020-09" db="EMBL/GenBank/DDBJ databases">
        <authorList>
            <person name="Sun Q."/>
            <person name="Zhou Y."/>
        </authorList>
    </citation>
    <scope>NUCLEOTIDE SEQUENCE</scope>
    <source>
        <strain evidence="1">CGMCC 1.12777</strain>
    </source>
</reference>
<gene>
    <name evidence="1" type="primary">yesO</name>
    <name evidence="1" type="ORF">GCM10007096_35810</name>
</gene>
<dbReference type="Gene3D" id="3.40.190.10">
    <property type="entry name" value="Periplasmic binding protein-like II"/>
    <property type="match status" value="2"/>
</dbReference>
<proteinExistence type="predicted"/>
<dbReference type="RefSeq" id="WP_188498753.1">
    <property type="nucleotide sequence ID" value="NZ_BMFV01000035.1"/>
</dbReference>
<evidence type="ECO:0000313" key="1">
    <source>
        <dbReference type="EMBL" id="GGH86940.1"/>
    </source>
</evidence>
<protein>
    <submittedName>
        <fullName evidence="1">Putative ABC transporter substrate-binding protein YesO</fullName>
    </submittedName>
</protein>
<dbReference type="PROSITE" id="PS51257">
    <property type="entry name" value="PROKAR_LIPOPROTEIN"/>
    <property type="match status" value="1"/>
</dbReference>
<dbReference type="InterPro" id="IPR006059">
    <property type="entry name" value="SBP"/>
</dbReference>
<evidence type="ECO:0000313" key="2">
    <source>
        <dbReference type="Proteomes" id="UP000656813"/>
    </source>
</evidence>
<accession>A0A8J2ZYP2</accession>